<dbReference type="SUPFAM" id="SSF52743">
    <property type="entry name" value="Subtilisin-like"/>
    <property type="match status" value="1"/>
</dbReference>
<evidence type="ECO:0000256" key="5">
    <source>
        <dbReference type="SAM" id="MobiDB-lite"/>
    </source>
</evidence>
<evidence type="ECO:0000256" key="3">
    <source>
        <dbReference type="ARBA" id="ARBA00022825"/>
    </source>
</evidence>
<dbReference type="Pfam" id="PF00082">
    <property type="entry name" value="Peptidase_S8"/>
    <property type="match status" value="1"/>
</dbReference>
<protein>
    <submittedName>
        <fullName evidence="7">Subtilase family protein</fullName>
    </submittedName>
</protein>
<dbReference type="Gene3D" id="3.40.50.200">
    <property type="entry name" value="Peptidase S8/S53 domain"/>
    <property type="match status" value="1"/>
</dbReference>
<reference evidence="8" key="1">
    <citation type="submission" date="2016-10" db="EMBL/GenBank/DDBJ databases">
        <authorList>
            <person name="Varghese N."/>
            <person name="Submissions S."/>
        </authorList>
    </citation>
    <scope>NUCLEOTIDE SEQUENCE [LARGE SCALE GENOMIC DNA]</scope>
    <source>
        <strain evidence="8">CGMCC 1.11014</strain>
    </source>
</reference>
<dbReference type="AlphaFoldDB" id="A0A1I7M2C6"/>
<name>A0A1I7M2C6_9BURK</name>
<evidence type="ECO:0000313" key="8">
    <source>
        <dbReference type="Proteomes" id="UP000199391"/>
    </source>
</evidence>
<evidence type="ECO:0000259" key="6">
    <source>
        <dbReference type="Pfam" id="PF00082"/>
    </source>
</evidence>
<keyword evidence="3" id="KW-0720">Serine protease</keyword>
<feature type="region of interest" description="Disordered" evidence="5">
    <location>
        <begin position="779"/>
        <end position="801"/>
    </location>
</feature>
<dbReference type="CDD" id="cd04843">
    <property type="entry name" value="Peptidases_S8_11"/>
    <property type="match status" value="1"/>
</dbReference>
<dbReference type="PROSITE" id="PS00138">
    <property type="entry name" value="SUBTILASE_SER"/>
    <property type="match status" value="1"/>
</dbReference>
<evidence type="ECO:0000256" key="1">
    <source>
        <dbReference type="ARBA" id="ARBA00022670"/>
    </source>
</evidence>
<dbReference type="InterPro" id="IPR013783">
    <property type="entry name" value="Ig-like_fold"/>
</dbReference>
<dbReference type="GO" id="GO:0006508">
    <property type="term" value="P:proteolysis"/>
    <property type="evidence" value="ECO:0007669"/>
    <property type="project" value="UniProtKB-KW"/>
</dbReference>
<evidence type="ECO:0000313" key="7">
    <source>
        <dbReference type="EMBL" id="SFV16098.1"/>
    </source>
</evidence>
<dbReference type="InterPro" id="IPR000209">
    <property type="entry name" value="Peptidase_S8/S53_dom"/>
</dbReference>
<proteinExistence type="inferred from homology"/>
<dbReference type="InterPro" id="IPR023828">
    <property type="entry name" value="Peptidase_S8_Ser-AS"/>
</dbReference>
<keyword evidence="1" id="KW-0645">Protease</keyword>
<organism evidence="7 8">
    <name type="scientific">Pseudoduganella namucuonensis</name>
    <dbReference type="NCBI Taxonomy" id="1035707"/>
    <lineage>
        <taxon>Bacteria</taxon>
        <taxon>Pseudomonadati</taxon>
        <taxon>Pseudomonadota</taxon>
        <taxon>Betaproteobacteria</taxon>
        <taxon>Burkholderiales</taxon>
        <taxon>Oxalobacteraceae</taxon>
        <taxon>Telluria group</taxon>
        <taxon>Pseudoduganella</taxon>
    </lineage>
</organism>
<dbReference type="InterPro" id="IPR034073">
    <property type="entry name" value="Subtilisin_DY-like_dom"/>
</dbReference>
<comment type="similarity">
    <text evidence="4">Belongs to the peptidase S8 family.</text>
</comment>
<dbReference type="Gene3D" id="2.60.40.10">
    <property type="entry name" value="Immunoglobulins"/>
    <property type="match status" value="1"/>
</dbReference>
<dbReference type="RefSeq" id="WP_177307704.1">
    <property type="nucleotide sequence ID" value="NZ_FPBO01000049.1"/>
</dbReference>
<dbReference type="GO" id="GO:0004252">
    <property type="term" value="F:serine-type endopeptidase activity"/>
    <property type="evidence" value="ECO:0007669"/>
    <property type="project" value="InterPro"/>
</dbReference>
<dbReference type="Proteomes" id="UP000199391">
    <property type="component" value="Unassembled WGS sequence"/>
</dbReference>
<dbReference type="PROSITE" id="PS51892">
    <property type="entry name" value="SUBTILASE"/>
    <property type="match status" value="1"/>
</dbReference>
<gene>
    <name evidence="7" type="ORF">SAMN05216552_104944</name>
</gene>
<dbReference type="EMBL" id="FPBO01000049">
    <property type="protein sequence ID" value="SFV16098.1"/>
    <property type="molecule type" value="Genomic_DNA"/>
</dbReference>
<evidence type="ECO:0000256" key="4">
    <source>
        <dbReference type="PROSITE-ProRule" id="PRU01240"/>
    </source>
</evidence>
<dbReference type="InterPro" id="IPR036852">
    <property type="entry name" value="Peptidase_S8/S53_dom_sf"/>
</dbReference>
<comment type="caution">
    <text evidence="4">Lacks conserved residue(s) required for the propagation of feature annotation.</text>
</comment>
<evidence type="ECO:0000256" key="2">
    <source>
        <dbReference type="ARBA" id="ARBA00022801"/>
    </source>
</evidence>
<keyword evidence="8" id="KW-1185">Reference proteome</keyword>
<accession>A0A1I7M2C6</accession>
<feature type="domain" description="Peptidase S8/S53" evidence="6">
    <location>
        <begin position="202"/>
        <end position="436"/>
    </location>
</feature>
<keyword evidence="2" id="KW-0378">Hydrolase</keyword>
<sequence>MENQVHTGARDNQPNHARFDRPRVVIRFREGVALDGQANIEDQIERSGIGPWKKLNGAFPGIKLSPVFTHLGAGELQELTRRAMRMDPGYRATDFGAFYYADTPPETDLMALVKTLLNWNSVETAYIDQAGPDPLVNGSDDPRFVNQGYLDPAPDGIDAEYAWGFAGGDGALQGFIDMERGWTLNHEDIAAHGATLLHGTILNSSRAHGTSVLGEICAVDNTVGCVGIVPNIASVNVVSFNGSTRPDAILAAITSLGFGEVLLLEAQVYLNGTSLLGPIEAYDAEYEAIRLATALGIVVVEAGGNGTNNGSTPPLNMDTYTTLAGRAILNRDAANPDFRDSGAIIVTAASSTAPHTRLPYAPHGKRIDCYAWGQDINTLNSDSAGATNIYTTGFGGTSGASPIITGAALAVQGRAEALLGTRFSPRQVRVVLSDPATGTPPAATETTQIRVMPNLRNIFDAVFNSAPDLYIRDFVGDTGEPHTGAVSASPDIILRPTPVADPQLAFGAGSGTENSAMLGYEAEAGQDNFIYVRVLNQGGSSAANVEATVYWSPVATLVTPDMWTLVGTATLPSVPIGEQLTVAPAIVWNQADIPGPGHYCFVGLIGNSADPPPAPADFLNWDNFVRFIQENNNVTSRNFNVEDNNPDIGDPTVPRGFQALKFLMPGAPDKARDMALELLLKLPEGARGLLEVPLVFYELLKQSHQVGRVDIDGERQVALIPVNPHGRSRFGDILLPARSRTSLRLLVQIPDEARDNSHQVTARQIWREREVGRVTWQLRPVEPPDPGRTAAPATPGSPAPT</sequence>
<dbReference type="STRING" id="1035707.SAMN05216552_104944"/>